<dbReference type="GO" id="GO:0042600">
    <property type="term" value="C:egg chorion"/>
    <property type="evidence" value="ECO:0007669"/>
    <property type="project" value="InterPro"/>
</dbReference>
<feature type="chain" id="PRO_5035918262" evidence="5">
    <location>
        <begin position="23"/>
        <end position="408"/>
    </location>
</feature>
<reference evidence="6" key="2">
    <citation type="submission" date="2022-06" db="UniProtKB">
        <authorList>
            <consortium name="EnsemblMetazoa"/>
        </authorList>
    </citation>
    <scope>IDENTIFICATION</scope>
    <source>
        <strain evidence="6">p50T (Dazao)</strain>
    </source>
</reference>
<keyword evidence="3" id="KW-0677">Repeat</keyword>
<protein>
    <submittedName>
        <fullName evidence="6">Uncharacterized protein</fullName>
    </submittedName>
</protein>
<evidence type="ECO:0000256" key="3">
    <source>
        <dbReference type="ARBA" id="ARBA00022737"/>
    </source>
</evidence>
<reference evidence="7" key="1">
    <citation type="journal article" date="2008" name="Insect Biochem. Mol. Biol.">
        <title>The genome of a lepidopteran model insect, the silkworm Bombyx mori.</title>
        <authorList>
            <consortium name="International Silkworm Genome Consortium"/>
        </authorList>
    </citation>
    <scope>NUCLEOTIDE SEQUENCE [LARGE SCALE GENOMIC DNA]</scope>
    <source>
        <strain evidence="7">p50T</strain>
    </source>
</reference>
<dbReference type="Proteomes" id="UP000005204">
    <property type="component" value="Unassembled WGS sequence"/>
</dbReference>
<keyword evidence="7" id="KW-1185">Reference proteome</keyword>
<dbReference type="EnsemblMetazoa" id="XM_004924674.4">
    <property type="protein sequence ID" value="XP_004924731.2"/>
    <property type="gene ID" value="LOC101742779"/>
</dbReference>
<dbReference type="Pfam" id="PF01723">
    <property type="entry name" value="Chorion_1"/>
    <property type="match status" value="1"/>
</dbReference>
<feature type="signal peptide" evidence="5">
    <location>
        <begin position="1"/>
        <end position="22"/>
    </location>
</feature>
<organism evidence="6 7">
    <name type="scientific">Bombyx mori</name>
    <name type="common">Silk moth</name>
    <dbReference type="NCBI Taxonomy" id="7091"/>
    <lineage>
        <taxon>Eukaryota</taxon>
        <taxon>Metazoa</taxon>
        <taxon>Ecdysozoa</taxon>
        <taxon>Arthropoda</taxon>
        <taxon>Hexapoda</taxon>
        <taxon>Insecta</taxon>
        <taxon>Pterygota</taxon>
        <taxon>Neoptera</taxon>
        <taxon>Endopterygota</taxon>
        <taxon>Lepidoptera</taxon>
        <taxon>Glossata</taxon>
        <taxon>Ditrysia</taxon>
        <taxon>Bombycoidea</taxon>
        <taxon>Bombycidae</taxon>
        <taxon>Bombycinae</taxon>
        <taxon>Bombyx</taxon>
    </lineage>
</organism>
<dbReference type="GO" id="GO:0005213">
    <property type="term" value="F:structural constituent of egg chorion"/>
    <property type="evidence" value="ECO:0007669"/>
    <property type="project" value="InterPro"/>
</dbReference>
<evidence type="ECO:0000256" key="5">
    <source>
        <dbReference type="SAM" id="SignalP"/>
    </source>
</evidence>
<evidence type="ECO:0000313" key="6">
    <source>
        <dbReference type="EnsemblMetazoa" id="XP_004924731.2"/>
    </source>
</evidence>
<comment type="function">
    <text evidence="1">This protein is one of many from the eggshell of the silk moth.</text>
</comment>
<dbReference type="InterPro" id="IPR002635">
    <property type="entry name" value="Chorion"/>
</dbReference>
<evidence type="ECO:0000313" key="7">
    <source>
        <dbReference type="Proteomes" id="UP000005204"/>
    </source>
</evidence>
<keyword evidence="5" id="KW-0732">Signal</keyword>
<evidence type="ECO:0000256" key="1">
    <source>
        <dbReference type="ARBA" id="ARBA00003434"/>
    </source>
</evidence>
<comment type="similarity">
    <text evidence="2 4">Belongs to the chorion protein family.</text>
</comment>
<accession>A0A8R2AGC2</accession>
<evidence type="ECO:0000256" key="4">
    <source>
        <dbReference type="RuleBase" id="RU004378"/>
    </source>
</evidence>
<dbReference type="GO" id="GO:0007304">
    <property type="term" value="P:chorion-containing eggshell formation"/>
    <property type="evidence" value="ECO:0007669"/>
    <property type="project" value="InterPro"/>
</dbReference>
<dbReference type="AlphaFoldDB" id="A0A8R2AGC2"/>
<name>A0A8R2AGC2_BOMMO</name>
<proteinExistence type="inferred from homology"/>
<sequence>MTFKLKLLILIVTLLRINLAQSIGNGLSTGDVAISNGDTTGFLLNSNQIGGNVPTINNMDNQGLGSGLLSFQNNAPEPLTDPNNISNLNRSSRGTLFGGIGNQFPFQSSFMNSPANQISNSLSGFKGFPNSFGTGTAVSGFSNCLSNGLTNRAAIDGNVRSVRGAGIDNLINQAGLIGNPFAGTAGTFGNTVTNPAFLTNPLPSTPTGNSNIILNNPGFSTNSLDLSNQNAFNGIANSVTAASLNNMINPVNSLTVGPLTNSNSVSNAFAGTNLPNYSNLDLANHKKTLATLTGLNPSNLGTVSKLAVTSSTALSPTGLSILAENLMMDGSVSVTGKMPFVGTVNVEGTIPDNGIGTVLYECGTGNVGIISDDRGLIGQNNFGAGRPFNNGVGGNLLGFNNRGFARNN</sequence>
<evidence type="ECO:0000256" key="2">
    <source>
        <dbReference type="ARBA" id="ARBA00005906"/>
    </source>
</evidence>